<dbReference type="Proteomes" id="UP000020218">
    <property type="component" value="Unassembled WGS sequence"/>
</dbReference>
<evidence type="ECO:0000256" key="5">
    <source>
        <dbReference type="ARBA" id="ARBA00022840"/>
    </source>
</evidence>
<dbReference type="SMART" id="SM00382">
    <property type="entry name" value="AAA"/>
    <property type="match status" value="1"/>
</dbReference>
<keyword evidence="3" id="KW-0472">Membrane</keyword>
<dbReference type="GO" id="GO:0140359">
    <property type="term" value="F:ABC-type transporter activity"/>
    <property type="evidence" value="ECO:0007669"/>
    <property type="project" value="InterPro"/>
</dbReference>
<keyword evidence="2" id="KW-0813">Transport</keyword>
<dbReference type="PROSITE" id="PS50893">
    <property type="entry name" value="ABC_TRANSPORTER_2"/>
    <property type="match status" value="1"/>
</dbReference>
<feature type="domain" description="ABC transporter" evidence="6">
    <location>
        <begin position="10"/>
        <end position="250"/>
    </location>
</feature>
<dbReference type="PANTHER" id="PTHR46743:SF2">
    <property type="entry name" value="TEICHOIC ACIDS EXPORT ATP-BINDING PROTEIN TAGH"/>
    <property type="match status" value="1"/>
</dbReference>
<dbReference type="PANTHER" id="PTHR46743">
    <property type="entry name" value="TEICHOIC ACIDS EXPORT ATP-BINDING PROTEIN TAGH"/>
    <property type="match status" value="1"/>
</dbReference>
<dbReference type="Pfam" id="PF00005">
    <property type="entry name" value="ABC_tran"/>
    <property type="match status" value="1"/>
</dbReference>
<dbReference type="GO" id="GO:0005524">
    <property type="term" value="F:ATP binding"/>
    <property type="evidence" value="ECO:0007669"/>
    <property type="project" value="UniProtKB-KW"/>
</dbReference>
<dbReference type="PATRIC" id="fig|1454001.3.peg.275"/>
<dbReference type="STRING" id="1454001.AW08_00094"/>
<dbReference type="InterPro" id="IPR003439">
    <property type="entry name" value="ABC_transporter-like_ATP-bd"/>
</dbReference>
<evidence type="ECO:0000256" key="1">
    <source>
        <dbReference type="ARBA" id="ARBA00005417"/>
    </source>
</evidence>
<dbReference type="AlphaFoldDB" id="A0A011N402"/>
<dbReference type="SUPFAM" id="SSF52540">
    <property type="entry name" value="P-loop containing nucleoside triphosphate hydrolases"/>
    <property type="match status" value="1"/>
</dbReference>
<dbReference type="CDD" id="cd03220">
    <property type="entry name" value="ABC_KpsT_Wzt"/>
    <property type="match status" value="1"/>
</dbReference>
<evidence type="ECO:0000259" key="6">
    <source>
        <dbReference type="PROSITE" id="PS50893"/>
    </source>
</evidence>
<keyword evidence="5 7" id="KW-0067">ATP-binding</keyword>
<keyword evidence="3" id="KW-1003">Cell membrane</keyword>
<proteinExistence type="inferred from homology"/>
<name>A0A011N402_9PROT</name>
<dbReference type="GO" id="GO:0016020">
    <property type="term" value="C:membrane"/>
    <property type="evidence" value="ECO:0007669"/>
    <property type="project" value="InterPro"/>
</dbReference>
<sequence length="391" mass="42802">MEQPSPGFALRCANVSKTFAVQREQRVWRILLGMDRDGGGPVVEALRDISLTVPRGKIVGVLGRNGAGKSTLLRLLGQVYTPTTGRIEINGQVAGLFELGGMGNPNLTGREYATRYLQFMGVAGDSVADILEDIADFSELGDAFDQRIRTYSSGMASRLYFAVATAYQHEIYLIDELLSVGDEHFQAKCWRRMRERLLGGASGVLVTHDWTAIVKLCEQACVIDEGRFSFVGSSDSAVVRYLDLRVPPAEAARFPDTIPTEFVLRSGEDSVIRLPVEVLDDVAVDLAISVEMLRIGVGWEIVILSEYYPVADTAGNYTVEFRIPALPLAPGKYSLNLFLAQRPLPGMRPKAGLDCRSWTYGNGLTLRVEGKPFPAAVTLPFTVRPIPAEAV</sequence>
<evidence type="ECO:0000256" key="3">
    <source>
        <dbReference type="ARBA" id="ARBA00022475"/>
    </source>
</evidence>
<evidence type="ECO:0000256" key="2">
    <source>
        <dbReference type="ARBA" id="ARBA00022448"/>
    </source>
</evidence>
<evidence type="ECO:0000313" key="8">
    <source>
        <dbReference type="Proteomes" id="UP000020218"/>
    </source>
</evidence>
<comment type="caution">
    <text evidence="7">The sequence shown here is derived from an EMBL/GenBank/DDBJ whole genome shotgun (WGS) entry which is preliminary data.</text>
</comment>
<comment type="similarity">
    <text evidence="1">Belongs to the ABC transporter superfamily.</text>
</comment>
<accession>A0A011N402</accession>
<keyword evidence="7" id="KW-0378">Hydrolase</keyword>
<dbReference type="InterPro" id="IPR015860">
    <property type="entry name" value="ABC_transpr_TagH-like"/>
</dbReference>
<dbReference type="EC" id="3.6.3.40" evidence="7"/>
<protein>
    <submittedName>
        <fullName evidence="7">Teichoic acids export ATP-binding protein TagH</fullName>
        <ecNumber evidence="7">3.6.3.40</ecNumber>
    </submittedName>
</protein>
<keyword evidence="8" id="KW-1185">Reference proteome</keyword>
<evidence type="ECO:0000313" key="7">
    <source>
        <dbReference type="EMBL" id="EXI69601.1"/>
    </source>
</evidence>
<dbReference type="InterPro" id="IPR027417">
    <property type="entry name" value="P-loop_NTPase"/>
</dbReference>
<keyword evidence="4" id="KW-0547">Nucleotide-binding</keyword>
<dbReference type="EMBL" id="JFAX01000001">
    <property type="protein sequence ID" value="EXI69601.1"/>
    <property type="molecule type" value="Genomic_DNA"/>
</dbReference>
<dbReference type="InterPro" id="IPR003593">
    <property type="entry name" value="AAA+_ATPase"/>
</dbReference>
<dbReference type="Gene3D" id="3.40.50.300">
    <property type="entry name" value="P-loop containing nucleotide triphosphate hydrolases"/>
    <property type="match status" value="1"/>
</dbReference>
<organism evidence="7 8">
    <name type="scientific">Candidatus Accumulibacter adjunctus</name>
    <dbReference type="NCBI Taxonomy" id="1454001"/>
    <lineage>
        <taxon>Bacteria</taxon>
        <taxon>Pseudomonadati</taxon>
        <taxon>Pseudomonadota</taxon>
        <taxon>Betaproteobacteria</taxon>
        <taxon>Candidatus Accumulibacter</taxon>
    </lineage>
</organism>
<gene>
    <name evidence="7" type="primary">tagH_2</name>
    <name evidence="7" type="ORF">AW08_00094</name>
</gene>
<dbReference type="GO" id="GO:0016887">
    <property type="term" value="F:ATP hydrolysis activity"/>
    <property type="evidence" value="ECO:0007669"/>
    <property type="project" value="InterPro"/>
</dbReference>
<evidence type="ECO:0000256" key="4">
    <source>
        <dbReference type="ARBA" id="ARBA00022741"/>
    </source>
</evidence>
<dbReference type="InterPro" id="IPR050683">
    <property type="entry name" value="Bact_Polysacc_Export_ATP-bd"/>
</dbReference>
<reference evidence="7" key="1">
    <citation type="submission" date="2014-02" db="EMBL/GenBank/DDBJ databases">
        <title>Expanding our view of genomic diversity in Candidatus Accumulibacter clades.</title>
        <authorList>
            <person name="Skennerton C.T."/>
            <person name="Barr J.J."/>
            <person name="Slater F.R."/>
            <person name="Bond P.L."/>
            <person name="Tyson G.W."/>
        </authorList>
    </citation>
    <scope>NUCLEOTIDE SEQUENCE [LARGE SCALE GENOMIC DNA]</scope>
</reference>